<evidence type="ECO:0000256" key="1">
    <source>
        <dbReference type="ARBA" id="ARBA00012493"/>
    </source>
</evidence>
<feature type="compositionally biased region" description="Basic and acidic residues" evidence="6">
    <location>
        <begin position="42"/>
        <end position="54"/>
    </location>
</feature>
<evidence type="ECO:0000313" key="9">
    <source>
        <dbReference type="Proteomes" id="UP000887159"/>
    </source>
</evidence>
<dbReference type="InterPro" id="IPR041588">
    <property type="entry name" value="Integrase_H2C2"/>
</dbReference>
<feature type="region of interest" description="Disordered" evidence="6">
    <location>
        <begin position="42"/>
        <end position="75"/>
    </location>
</feature>
<proteinExistence type="predicted"/>
<dbReference type="GO" id="GO:0004190">
    <property type="term" value="F:aspartic-type endopeptidase activity"/>
    <property type="evidence" value="ECO:0007669"/>
    <property type="project" value="InterPro"/>
</dbReference>
<protein>
    <recommendedName>
        <fullName evidence="1">RNA-directed DNA polymerase</fullName>
        <ecNumber evidence="1">2.7.7.49</ecNumber>
    </recommendedName>
</protein>
<dbReference type="GO" id="GO:0006508">
    <property type="term" value="P:proteolysis"/>
    <property type="evidence" value="ECO:0007669"/>
    <property type="project" value="InterPro"/>
</dbReference>
<dbReference type="SUPFAM" id="SSF53098">
    <property type="entry name" value="Ribonuclease H-like"/>
    <property type="match status" value="1"/>
</dbReference>
<accession>A0A8X6RMV9</accession>
<gene>
    <name evidence="8" type="primary">X975_00807</name>
    <name evidence="8" type="ORF">TNCV_151072</name>
</gene>
<dbReference type="PANTHER" id="PTHR37984">
    <property type="entry name" value="PROTEIN CBG26694"/>
    <property type="match status" value="1"/>
</dbReference>
<evidence type="ECO:0000256" key="4">
    <source>
        <dbReference type="ARBA" id="ARBA00022801"/>
    </source>
</evidence>
<dbReference type="Proteomes" id="UP000887159">
    <property type="component" value="Unassembled WGS sequence"/>
</dbReference>
<keyword evidence="2" id="KW-0808">Transferase</keyword>
<dbReference type="Pfam" id="PF17921">
    <property type="entry name" value="Integrase_H2C2"/>
    <property type="match status" value="1"/>
</dbReference>
<dbReference type="Gene3D" id="3.30.420.10">
    <property type="entry name" value="Ribonuclease H-like superfamily/Ribonuclease H"/>
    <property type="match status" value="1"/>
</dbReference>
<dbReference type="InterPro" id="IPR036397">
    <property type="entry name" value="RNaseH_sf"/>
</dbReference>
<evidence type="ECO:0000256" key="6">
    <source>
        <dbReference type="SAM" id="MobiDB-lite"/>
    </source>
</evidence>
<comment type="caution">
    <text evidence="8">The sequence shown here is derived from an EMBL/GenBank/DDBJ whole genome shotgun (WGS) entry which is preliminary data.</text>
</comment>
<name>A0A8X6RMV9_TRICX</name>
<dbReference type="PROSITE" id="PS00141">
    <property type="entry name" value="ASP_PROTEASE"/>
    <property type="match status" value="1"/>
</dbReference>
<dbReference type="EC" id="2.7.7.49" evidence="1"/>
<sequence length="595" mass="65918">MLDSETATHIGVLQGEEWYKPRDLGKQCDIFYASKGKSYDEPERAEWNDSERRSFNGSWGRQPFGEKKSDNFSSRKNFDKEGTELVDGTVAARVDVLGKVIPRRAIEDKLSKLVKTYISVDGKLVHALLDSGTEITVIKKDLVPGISVEGASTIYLKGIFGPAVKCPLVYVPIGLATGGQVNVVHQQVLCALAEDVLLPPDVLDMLGGARSEENSLAQSSQDLRVDSGNVDETEVSSGILPEKAQEHIEDSQRNITSCRNEVGTLGTKDEEVTAEMDKGSMVADSFRSEQECCAELALAWKYAKEGKGNYYEVDGYLFRRDKILGESIGKLVIPKCRRTEVLRLAHTSVFSSHMGPKKTLERIKYSFFWEGLRADVKKFCESCKERQLTRSVRIKDRSSSTPVARPELPFEVGNMDLIGPIDPPSLKGHKYILCLVDQHTRWGEARPVTSLSAKVLRMLEQFVVSRIVDIDILMQIWKNRVKQINFVLEWLPAPGNRSNERRYREKDLATTEEKKVGTGERTEKAGLHVFAISDGSSNDTVVASTSEAWDMPTPVVASTIGASGSGLSPSVVSTSTEHRISCLEAISLIPLDKKT</sequence>
<dbReference type="InterPro" id="IPR021109">
    <property type="entry name" value="Peptidase_aspartic_dom_sf"/>
</dbReference>
<evidence type="ECO:0000256" key="3">
    <source>
        <dbReference type="ARBA" id="ARBA00022695"/>
    </source>
</evidence>
<dbReference type="Gene3D" id="1.10.340.70">
    <property type="match status" value="1"/>
</dbReference>
<evidence type="ECO:0000256" key="2">
    <source>
        <dbReference type="ARBA" id="ARBA00022679"/>
    </source>
</evidence>
<dbReference type="GO" id="GO:0003964">
    <property type="term" value="F:RNA-directed DNA polymerase activity"/>
    <property type="evidence" value="ECO:0007669"/>
    <property type="project" value="UniProtKB-KW"/>
</dbReference>
<dbReference type="AlphaFoldDB" id="A0A8X6RMV9"/>
<dbReference type="GO" id="GO:0003676">
    <property type="term" value="F:nucleic acid binding"/>
    <property type="evidence" value="ECO:0007669"/>
    <property type="project" value="InterPro"/>
</dbReference>
<dbReference type="PROSITE" id="PS50175">
    <property type="entry name" value="ASP_PROT_RETROV"/>
    <property type="match status" value="1"/>
</dbReference>
<evidence type="ECO:0000259" key="7">
    <source>
        <dbReference type="PROSITE" id="PS50175"/>
    </source>
</evidence>
<dbReference type="FunFam" id="1.10.340.70:FF:000001">
    <property type="entry name" value="Retrovirus-related Pol polyprotein from transposon gypsy-like Protein"/>
    <property type="match status" value="1"/>
</dbReference>
<dbReference type="PANTHER" id="PTHR37984:SF15">
    <property type="entry name" value="INTEGRASE CATALYTIC DOMAIN-CONTAINING PROTEIN"/>
    <property type="match status" value="1"/>
</dbReference>
<feature type="domain" description="Peptidase A2" evidence="7">
    <location>
        <begin position="125"/>
        <end position="161"/>
    </location>
</feature>
<keyword evidence="3" id="KW-0548">Nucleotidyltransferase</keyword>
<keyword evidence="4" id="KW-0378">Hydrolase</keyword>
<dbReference type="InterPro" id="IPR012337">
    <property type="entry name" value="RNaseH-like_sf"/>
</dbReference>
<reference evidence="8" key="1">
    <citation type="submission" date="2020-08" db="EMBL/GenBank/DDBJ databases">
        <title>Multicomponent nature underlies the extraordinary mechanical properties of spider dragline silk.</title>
        <authorList>
            <person name="Kono N."/>
            <person name="Nakamura H."/>
            <person name="Mori M."/>
            <person name="Yoshida Y."/>
            <person name="Ohtoshi R."/>
            <person name="Malay A.D."/>
            <person name="Moran D.A.P."/>
            <person name="Tomita M."/>
            <person name="Numata K."/>
            <person name="Arakawa K."/>
        </authorList>
    </citation>
    <scope>NUCLEOTIDE SEQUENCE</scope>
</reference>
<dbReference type="InterPro" id="IPR050951">
    <property type="entry name" value="Retrovirus_Pol_polyprotein"/>
</dbReference>
<keyword evidence="5" id="KW-0695">RNA-directed DNA polymerase</keyword>
<dbReference type="CDD" id="cd00303">
    <property type="entry name" value="retropepsin_like"/>
    <property type="match status" value="1"/>
</dbReference>
<evidence type="ECO:0000313" key="8">
    <source>
        <dbReference type="EMBL" id="GFX93300.1"/>
    </source>
</evidence>
<keyword evidence="9" id="KW-1185">Reference proteome</keyword>
<dbReference type="InterPro" id="IPR001969">
    <property type="entry name" value="Aspartic_peptidase_AS"/>
</dbReference>
<dbReference type="EMBL" id="BMAU01021173">
    <property type="protein sequence ID" value="GFX93300.1"/>
    <property type="molecule type" value="Genomic_DNA"/>
</dbReference>
<organism evidence="8 9">
    <name type="scientific">Trichonephila clavipes</name>
    <name type="common">Golden silk orbweaver</name>
    <name type="synonym">Nephila clavipes</name>
    <dbReference type="NCBI Taxonomy" id="2585209"/>
    <lineage>
        <taxon>Eukaryota</taxon>
        <taxon>Metazoa</taxon>
        <taxon>Ecdysozoa</taxon>
        <taxon>Arthropoda</taxon>
        <taxon>Chelicerata</taxon>
        <taxon>Arachnida</taxon>
        <taxon>Araneae</taxon>
        <taxon>Araneomorphae</taxon>
        <taxon>Entelegynae</taxon>
        <taxon>Araneoidea</taxon>
        <taxon>Nephilidae</taxon>
        <taxon>Trichonephila</taxon>
    </lineage>
</organism>
<dbReference type="InterPro" id="IPR001995">
    <property type="entry name" value="Peptidase_A2_cat"/>
</dbReference>
<dbReference type="SUPFAM" id="SSF50630">
    <property type="entry name" value="Acid proteases"/>
    <property type="match status" value="1"/>
</dbReference>
<evidence type="ECO:0000256" key="5">
    <source>
        <dbReference type="ARBA" id="ARBA00022918"/>
    </source>
</evidence>